<name>A0A5B2TUX6_9FLAO</name>
<proteinExistence type="predicted"/>
<dbReference type="Proteomes" id="UP000323188">
    <property type="component" value="Unassembled WGS sequence"/>
</dbReference>
<gene>
    <name evidence="2" type="ORF">F0361_01255</name>
</gene>
<organism evidence="2 3">
    <name type="scientific">Maribacter flavus</name>
    <dbReference type="NCBI Taxonomy" id="1658664"/>
    <lineage>
        <taxon>Bacteria</taxon>
        <taxon>Pseudomonadati</taxon>
        <taxon>Bacteroidota</taxon>
        <taxon>Flavobacteriia</taxon>
        <taxon>Flavobacteriales</taxon>
        <taxon>Flavobacteriaceae</taxon>
        <taxon>Maribacter</taxon>
    </lineage>
</organism>
<evidence type="ECO:0000313" key="2">
    <source>
        <dbReference type="EMBL" id="KAA2218277.1"/>
    </source>
</evidence>
<evidence type="ECO:0000256" key="1">
    <source>
        <dbReference type="SAM" id="Phobius"/>
    </source>
</evidence>
<evidence type="ECO:0000313" key="3">
    <source>
        <dbReference type="Proteomes" id="UP000323188"/>
    </source>
</evidence>
<feature type="transmembrane region" description="Helical" evidence="1">
    <location>
        <begin position="14"/>
        <end position="32"/>
    </location>
</feature>
<protein>
    <submittedName>
        <fullName evidence="2">Uncharacterized protein</fullName>
    </submittedName>
</protein>
<keyword evidence="1" id="KW-1133">Transmembrane helix</keyword>
<comment type="caution">
    <text evidence="2">The sequence shown here is derived from an EMBL/GenBank/DDBJ whole genome shotgun (WGS) entry which is preliminary data.</text>
</comment>
<dbReference type="EMBL" id="VUOE01000001">
    <property type="protein sequence ID" value="KAA2218277.1"/>
    <property type="molecule type" value="Genomic_DNA"/>
</dbReference>
<feature type="transmembrane region" description="Helical" evidence="1">
    <location>
        <begin position="82"/>
        <end position="103"/>
    </location>
</feature>
<accession>A0A5B2TUX6</accession>
<keyword evidence="1" id="KW-0812">Transmembrane</keyword>
<reference evidence="2 3" key="1">
    <citation type="submission" date="2019-09" db="EMBL/GenBank/DDBJ databases">
        <authorList>
            <person name="Khan S.A."/>
            <person name="Jeon C.O."/>
            <person name="Chun B.H."/>
            <person name="Jeong S.E."/>
        </authorList>
    </citation>
    <scope>NUCLEOTIDE SEQUENCE [LARGE SCALE GENOMIC DNA]</scope>
    <source>
        <strain evidence="2 3">KCTC 42508</strain>
    </source>
</reference>
<dbReference type="RefSeq" id="WP_154916897.1">
    <property type="nucleotide sequence ID" value="NZ_VUOE01000001.1"/>
</dbReference>
<keyword evidence="1" id="KW-0472">Membrane</keyword>
<sequence>MFNIGEIPKYLKNMLLNVLLMPFWYISIYLFAPEIYATQDVLLLLSICVSLTMISSIIAAILTNYNSDKKEPPMSPFDTINVIAAFLIQLILLSIILFISFLVPKFTGRIFEFYGFVLTYFLILSFSGLVIVYVEKKQ</sequence>
<feature type="transmembrane region" description="Helical" evidence="1">
    <location>
        <begin position="41"/>
        <end position="62"/>
    </location>
</feature>
<dbReference type="AlphaFoldDB" id="A0A5B2TUX6"/>
<feature type="transmembrane region" description="Helical" evidence="1">
    <location>
        <begin position="115"/>
        <end position="134"/>
    </location>
</feature>